<keyword evidence="6" id="KW-0812">Transmembrane</keyword>
<evidence type="ECO:0000256" key="5">
    <source>
        <dbReference type="ARBA" id="ARBA00022777"/>
    </source>
</evidence>
<keyword evidence="3" id="KW-0597">Phosphoprotein</keyword>
<evidence type="ECO:0000256" key="3">
    <source>
        <dbReference type="ARBA" id="ARBA00022553"/>
    </source>
</evidence>
<dbReference type="Gene3D" id="3.30.450.20">
    <property type="entry name" value="PAS domain"/>
    <property type="match status" value="2"/>
</dbReference>
<evidence type="ECO:0000313" key="9">
    <source>
        <dbReference type="Proteomes" id="UP000198984"/>
    </source>
</evidence>
<dbReference type="OrthoDB" id="9124519at2"/>
<organism evidence="8 9">
    <name type="scientific">Chitinophaga rupis</name>
    <dbReference type="NCBI Taxonomy" id="573321"/>
    <lineage>
        <taxon>Bacteria</taxon>
        <taxon>Pseudomonadati</taxon>
        <taxon>Bacteroidota</taxon>
        <taxon>Chitinophagia</taxon>
        <taxon>Chitinophagales</taxon>
        <taxon>Chitinophagaceae</taxon>
        <taxon>Chitinophaga</taxon>
    </lineage>
</organism>
<dbReference type="InterPro" id="IPR036097">
    <property type="entry name" value="HisK_dim/P_sf"/>
</dbReference>
<name>A0A1H7ID83_9BACT</name>
<keyword evidence="4" id="KW-0808">Transferase</keyword>
<feature type="transmembrane region" description="Helical" evidence="6">
    <location>
        <begin position="32"/>
        <end position="52"/>
    </location>
</feature>
<dbReference type="EMBL" id="FOBB01000001">
    <property type="protein sequence ID" value="SEK60418.1"/>
    <property type="molecule type" value="Genomic_DNA"/>
</dbReference>
<keyword evidence="9" id="KW-1185">Reference proteome</keyword>
<dbReference type="InterPro" id="IPR013655">
    <property type="entry name" value="PAS_fold_3"/>
</dbReference>
<keyword evidence="6" id="KW-0472">Membrane</keyword>
<dbReference type="Proteomes" id="UP000198984">
    <property type="component" value="Unassembled WGS sequence"/>
</dbReference>
<evidence type="ECO:0000256" key="2">
    <source>
        <dbReference type="ARBA" id="ARBA00012438"/>
    </source>
</evidence>
<dbReference type="Pfam" id="PF08447">
    <property type="entry name" value="PAS_3"/>
    <property type="match status" value="1"/>
</dbReference>
<evidence type="ECO:0000313" key="8">
    <source>
        <dbReference type="EMBL" id="SEK60418.1"/>
    </source>
</evidence>
<dbReference type="GO" id="GO:0000155">
    <property type="term" value="F:phosphorelay sensor kinase activity"/>
    <property type="evidence" value="ECO:0007669"/>
    <property type="project" value="InterPro"/>
</dbReference>
<comment type="catalytic activity">
    <reaction evidence="1">
        <text>ATP + protein L-histidine = ADP + protein N-phospho-L-histidine.</text>
        <dbReference type="EC" id="2.7.13.3"/>
    </reaction>
</comment>
<reference evidence="8 9" key="1">
    <citation type="submission" date="2016-10" db="EMBL/GenBank/DDBJ databases">
        <authorList>
            <person name="de Groot N.N."/>
        </authorList>
    </citation>
    <scope>NUCLEOTIDE SEQUENCE [LARGE SCALE GENOMIC DNA]</scope>
    <source>
        <strain evidence="8 9">DSM 21039</strain>
    </source>
</reference>
<dbReference type="PANTHER" id="PTHR43304:SF1">
    <property type="entry name" value="PAC DOMAIN-CONTAINING PROTEIN"/>
    <property type="match status" value="1"/>
</dbReference>
<proteinExistence type="predicted"/>
<dbReference type="InterPro" id="IPR035965">
    <property type="entry name" value="PAS-like_dom_sf"/>
</dbReference>
<feature type="domain" description="PAS" evidence="7">
    <location>
        <begin position="185"/>
        <end position="254"/>
    </location>
</feature>
<dbReference type="InterPro" id="IPR052162">
    <property type="entry name" value="Sensor_kinase/Photoreceptor"/>
</dbReference>
<dbReference type="PROSITE" id="PS50112">
    <property type="entry name" value="PAS"/>
    <property type="match status" value="2"/>
</dbReference>
<keyword evidence="6" id="KW-1133">Transmembrane helix</keyword>
<feature type="transmembrane region" description="Helical" evidence="6">
    <location>
        <begin position="7"/>
        <end position="26"/>
    </location>
</feature>
<dbReference type="PANTHER" id="PTHR43304">
    <property type="entry name" value="PHYTOCHROME-LIKE PROTEIN CPH1"/>
    <property type="match status" value="1"/>
</dbReference>
<dbReference type="STRING" id="573321.SAMN04488505_101524"/>
<dbReference type="InterPro" id="IPR003661">
    <property type="entry name" value="HisK_dim/P_dom"/>
</dbReference>
<accession>A0A1H7ID83</accession>
<evidence type="ECO:0000256" key="1">
    <source>
        <dbReference type="ARBA" id="ARBA00000085"/>
    </source>
</evidence>
<dbReference type="NCBIfam" id="TIGR00229">
    <property type="entry name" value="sensory_box"/>
    <property type="match status" value="2"/>
</dbReference>
<sequence>MRYASLGLFFGCLASMSLWVYLLYLSNHFLSLPPWVTYGAFAGVSAGLLFFLPHRYRNAAQYQHVFNTHPIPMWIYECGTLRFLAVNQAAIEKYGFSRKEFLSLTIKDIRDPEEEEKVVENRRLHQDGAHYRGIWKHSKKDGTSFYSELYGHDQRYRGRRARVIMAVDVDEKIKESLEAKEMGIRYELLAKATKDAIFDWDAVNDYVTWNHGLYTLFGYQPDVVAKTRDWWLDKLHPDDRERVLNNLRGYMASTDVFYEQQYRILCANGRYKNVLSRGYIIREDNVAVRIVGLLQDIDPIIEKQRIIRRLLQQGKGLREIAWINSHEIRRPVVSILGITQLLTDQCQEDPMLNNQLINWLHTSTSELDDIIHKLEEKVREIEHGPESSS</sequence>
<evidence type="ECO:0000256" key="6">
    <source>
        <dbReference type="SAM" id="Phobius"/>
    </source>
</evidence>
<evidence type="ECO:0000259" key="7">
    <source>
        <dbReference type="PROSITE" id="PS50112"/>
    </source>
</evidence>
<dbReference type="SUPFAM" id="SSF47384">
    <property type="entry name" value="Homodimeric domain of signal transducing histidine kinase"/>
    <property type="match status" value="1"/>
</dbReference>
<evidence type="ECO:0000256" key="4">
    <source>
        <dbReference type="ARBA" id="ARBA00022679"/>
    </source>
</evidence>
<feature type="domain" description="PAS" evidence="7">
    <location>
        <begin position="58"/>
        <end position="120"/>
    </location>
</feature>
<dbReference type="Gene3D" id="1.10.287.130">
    <property type="match status" value="1"/>
</dbReference>
<dbReference type="SUPFAM" id="SSF55785">
    <property type="entry name" value="PYP-like sensor domain (PAS domain)"/>
    <property type="match status" value="2"/>
</dbReference>
<dbReference type="Pfam" id="PF13188">
    <property type="entry name" value="PAS_8"/>
    <property type="match status" value="1"/>
</dbReference>
<dbReference type="CDD" id="cd00130">
    <property type="entry name" value="PAS"/>
    <property type="match status" value="2"/>
</dbReference>
<dbReference type="CDD" id="cd00082">
    <property type="entry name" value="HisKA"/>
    <property type="match status" value="1"/>
</dbReference>
<dbReference type="EC" id="2.7.13.3" evidence="2"/>
<keyword evidence="5" id="KW-0418">Kinase</keyword>
<dbReference type="InterPro" id="IPR000014">
    <property type="entry name" value="PAS"/>
</dbReference>
<gene>
    <name evidence="8" type="ORF">SAMN04488505_101524</name>
</gene>
<protein>
    <recommendedName>
        <fullName evidence="2">histidine kinase</fullName>
        <ecNumber evidence="2">2.7.13.3</ecNumber>
    </recommendedName>
</protein>
<dbReference type="AlphaFoldDB" id="A0A1H7ID83"/>
<dbReference type="SMART" id="SM00091">
    <property type="entry name" value="PAS"/>
    <property type="match status" value="2"/>
</dbReference>